<gene>
    <name evidence="4" type="ORF">R4Z09_06025</name>
</gene>
<protein>
    <submittedName>
        <fullName evidence="4">GerMN domain-containing protein</fullName>
    </submittedName>
</protein>
<evidence type="ECO:0000313" key="4">
    <source>
        <dbReference type="EMBL" id="WVX82539.1"/>
    </source>
</evidence>
<keyword evidence="2" id="KW-0732">Signal</keyword>
<accession>A0ABZ2CFI1</accession>
<proteinExistence type="predicted"/>
<feature type="domain" description="GerMN" evidence="3">
    <location>
        <begin position="252"/>
        <end position="341"/>
    </location>
</feature>
<evidence type="ECO:0000313" key="5">
    <source>
        <dbReference type="Proteomes" id="UP001357223"/>
    </source>
</evidence>
<feature type="compositionally biased region" description="Basic and acidic residues" evidence="1">
    <location>
        <begin position="46"/>
        <end position="64"/>
    </location>
</feature>
<feature type="domain" description="GerMN" evidence="3">
    <location>
        <begin position="102"/>
        <end position="191"/>
    </location>
</feature>
<dbReference type="Proteomes" id="UP001357223">
    <property type="component" value="Chromosome"/>
</dbReference>
<feature type="region of interest" description="Disordered" evidence="1">
    <location>
        <begin position="38"/>
        <end position="64"/>
    </location>
</feature>
<feature type="signal peptide" evidence="2">
    <location>
        <begin position="1"/>
        <end position="27"/>
    </location>
</feature>
<evidence type="ECO:0000256" key="1">
    <source>
        <dbReference type="SAM" id="MobiDB-lite"/>
    </source>
</evidence>
<dbReference type="PROSITE" id="PS51257">
    <property type="entry name" value="PROKAR_LIPOPROTEIN"/>
    <property type="match status" value="1"/>
</dbReference>
<dbReference type="InterPro" id="IPR019606">
    <property type="entry name" value="GerMN"/>
</dbReference>
<organism evidence="4 5">
    <name type="scientific">Niallia oryzisoli</name>
    <dbReference type="NCBI Taxonomy" id="1737571"/>
    <lineage>
        <taxon>Bacteria</taxon>
        <taxon>Bacillati</taxon>
        <taxon>Bacillota</taxon>
        <taxon>Bacilli</taxon>
        <taxon>Bacillales</taxon>
        <taxon>Bacillaceae</taxon>
        <taxon>Niallia</taxon>
    </lineage>
</organism>
<keyword evidence="5" id="KW-1185">Reference proteome</keyword>
<evidence type="ECO:0000256" key="2">
    <source>
        <dbReference type="SAM" id="SignalP"/>
    </source>
</evidence>
<dbReference type="Pfam" id="PF10646">
    <property type="entry name" value="Germane"/>
    <property type="match status" value="2"/>
</dbReference>
<reference evidence="4 5" key="1">
    <citation type="submission" date="2023-10" db="EMBL/GenBank/DDBJ databases">
        <title>Niallia locisalis sp.nov. isolated from a salt pond sample.</title>
        <authorList>
            <person name="Li X.-J."/>
            <person name="Dong L."/>
        </authorList>
    </citation>
    <scope>NUCLEOTIDE SEQUENCE [LARGE SCALE GENOMIC DNA]</scope>
    <source>
        <strain evidence="4 5">DSM 29761</strain>
    </source>
</reference>
<sequence length="361" mass="39828">MSKSKYKKTLVSTVVVSALLLSGCGLFGVEEKEQIDPPKEVTYTNEKTEVTEKTNTTDKTTAADKEKDAAVEDTRKTELYLFDKNGYVVPQTLELPKTESVAKQALEYLVKNGPVTDMLPNGFQAVIPDETKISVNVKDKVATVDFSSEFKNYKAEDELKILQSITWTLTQFDSIEQVKLQMNGHPLEEMPVNGTPIGDELSRKIGINLDVSQAGDITNTKPLTVYYIGGEADSYYFVPVTKRVSNKVESNIDAAINELVKGPSVTSNLLNEFNSDVELLDEPKVEDGKVTLNFNESIFGSFDKKMISQNVLESLVLTLTEQKGIESVAITVNGKAELMSEDGKKLTKPVTRPENVNTGSF</sequence>
<dbReference type="EMBL" id="CP137640">
    <property type="protein sequence ID" value="WVX82539.1"/>
    <property type="molecule type" value="Genomic_DNA"/>
</dbReference>
<dbReference type="SMART" id="SM00909">
    <property type="entry name" value="Germane"/>
    <property type="match status" value="2"/>
</dbReference>
<name>A0ABZ2CFI1_9BACI</name>
<dbReference type="RefSeq" id="WP_338451438.1">
    <property type="nucleotide sequence ID" value="NZ_CP137640.1"/>
</dbReference>
<evidence type="ECO:0000259" key="3">
    <source>
        <dbReference type="SMART" id="SM00909"/>
    </source>
</evidence>
<feature type="chain" id="PRO_5046882134" evidence="2">
    <location>
        <begin position="28"/>
        <end position="361"/>
    </location>
</feature>